<proteinExistence type="predicted"/>
<protein>
    <submittedName>
        <fullName evidence="2">Uncharacterized protein</fullName>
    </submittedName>
</protein>
<evidence type="ECO:0000313" key="2">
    <source>
        <dbReference type="EMBL" id="GJE91414.1"/>
    </source>
</evidence>
<keyword evidence="3" id="KW-1185">Reference proteome</keyword>
<evidence type="ECO:0000313" key="3">
    <source>
        <dbReference type="Proteomes" id="UP000703269"/>
    </source>
</evidence>
<dbReference type="EMBL" id="BPQB01000021">
    <property type="protein sequence ID" value="GJE91414.1"/>
    <property type="molecule type" value="Genomic_DNA"/>
</dbReference>
<comment type="caution">
    <text evidence="2">The sequence shown here is derived from an EMBL/GenBank/DDBJ whole genome shotgun (WGS) entry which is preliminary data.</text>
</comment>
<organism evidence="2 3">
    <name type="scientific">Phanerochaete sordida</name>
    <dbReference type="NCBI Taxonomy" id="48140"/>
    <lineage>
        <taxon>Eukaryota</taxon>
        <taxon>Fungi</taxon>
        <taxon>Dikarya</taxon>
        <taxon>Basidiomycota</taxon>
        <taxon>Agaricomycotina</taxon>
        <taxon>Agaricomycetes</taxon>
        <taxon>Polyporales</taxon>
        <taxon>Phanerochaetaceae</taxon>
        <taxon>Phanerochaete</taxon>
    </lineage>
</organism>
<feature type="compositionally biased region" description="Low complexity" evidence="1">
    <location>
        <begin position="101"/>
        <end position="116"/>
    </location>
</feature>
<reference evidence="2 3" key="1">
    <citation type="submission" date="2021-08" db="EMBL/GenBank/DDBJ databases">
        <title>Draft Genome Sequence of Phanerochaete sordida strain YK-624.</title>
        <authorList>
            <person name="Mori T."/>
            <person name="Dohra H."/>
            <person name="Suzuki T."/>
            <person name="Kawagishi H."/>
            <person name="Hirai H."/>
        </authorList>
    </citation>
    <scope>NUCLEOTIDE SEQUENCE [LARGE SCALE GENOMIC DNA]</scope>
    <source>
        <strain evidence="2 3">YK-624</strain>
    </source>
</reference>
<evidence type="ECO:0000256" key="1">
    <source>
        <dbReference type="SAM" id="MobiDB-lite"/>
    </source>
</evidence>
<accession>A0A9P3GCN7</accession>
<name>A0A9P3GCN7_9APHY</name>
<sequence length="122" mass="13445">MQCTLFMAPSTEMRAGRACWWPSAQTPRPWQQAHAERHMTSPTPTRPPEALQSRQFLKTPIASAPRPVIPGMRWGARSPVKLRVQRSRCSSQSPGSERRPLASSSRARPATSSLPADADAAE</sequence>
<gene>
    <name evidence="2" type="ORF">PsYK624_075640</name>
</gene>
<dbReference type="Proteomes" id="UP000703269">
    <property type="component" value="Unassembled WGS sequence"/>
</dbReference>
<feature type="region of interest" description="Disordered" evidence="1">
    <location>
        <begin position="29"/>
        <end position="122"/>
    </location>
</feature>
<dbReference type="AlphaFoldDB" id="A0A9P3GCN7"/>